<dbReference type="SUPFAM" id="SSF49723">
    <property type="entry name" value="Lipase/lipooxygenase domain (PLAT/LH2 domain)"/>
    <property type="match status" value="1"/>
</dbReference>
<evidence type="ECO:0000313" key="3">
    <source>
        <dbReference type="EMBL" id="NGY60807.1"/>
    </source>
</evidence>
<protein>
    <recommendedName>
        <fullName evidence="2">PLAT domain-containing protein</fullName>
    </recommendedName>
</protein>
<organism evidence="3 4">
    <name type="scientific">Lentzea alba</name>
    <dbReference type="NCBI Taxonomy" id="2714351"/>
    <lineage>
        <taxon>Bacteria</taxon>
        <taxon>Bacillati</taxon>
        <taxon>Actinomycetota</taxon>
        <taxon>Actinomycetes</taxon>
        <taxon>Pseudonocardiales</taxon>
        <taxon>Pseudonocardiaceae</taxon>
        <taxon>Lentzea</taxon>
    </lineage>
</organism>
<evidence type="ECO:0000313" key="4">
    <source>
        <dbReference type="Proteomes" id="UP000481360"/>
    </source>
</evidence>
<dbReference type="EMBL" id="JAAMPJ010000004">
    <property type="protein sequence ID" value="NGY60807.1"/>
    <property type="molecule type" value="Genomic_DNA"/>
</dbReference>
<keyword evidence="1" id="KW-0732">Signal</keyword>
<comment type="caution">
    <text evidence="3">The sequence shown here is derived from an EMBL/GenBank/DDBJ whole genome shotgun (WGS) entry which is preliminary data.</text>
</comment>
<keyword evidence="4" id="KW-1185">Reference proteome</keyword>
<dbReference type="Pfam" id="PF01477">
    <property type="entry name" value="PLAT"/>
    <property type="match status" value="1"/>
</dbReference>
<dbReference type="InterPro" id="IPR052970">
    <property type="entry name" value="Inner_ear_hair_cell_LOXHD"/>
</dbReference>
<feature type="signal peptide" evidence="1">
    <location>
        <begin position="1"/>
        <end position="27"/>
    </location>
</feature>
<dbReference type="PROSITE" id="PS50095">
    <property type="entry name" value="PLAT"/>
    <property type="match status" value="1"/>
</dbReference>
<dbReference type="PANTHER" id="PTHR45901:SF4">
    <property type="entry name" value="PLAT DOMAIN-CONTAINING PROTEIN"/>
    <property type="match status" value="1"/>
</dbReference>
<reference evidence="3 4" key="1">
    <citation type="submission" date="2020-03" db="EMBL/GenBank/DDBJ databases">
        <title>Isolation and identification of active actinomycetes.</title>
        <authorList>
            <person name="Sun X."/>
        </authorList>
    </citation>
    <scope>NUCLEOTIDE SEQUENCE [LARGE SCALE GENOMIC DNA]</scope>
    <source>
        <strain evidence="3 4">NEAU-D13</strain>
    </source>
</reference>
<dbReference type="InterPro" id="IPR001024">
    <property type="entry name" value="PLAT/LH2_dom"/>
</dbReference>
<feature type="chain" id="PRO_5028843877" description="PLAT domain-containing protein" evidence="1">
    <location>
        <begin position="28"/>
        <end position="145"/>
    </location>
</feature>
<gene>
    <name evidence="3" type="ORF">G7043_17900</name>
</gene>
<dbReference type="AlphaFoldDB" id="A0A7C9RRH8"/>
<dbReference type="InterPro" id="IPR036392">
    <property type="entry name" value="PLAT/LH2_dom_sf"/>
</dbReference>
<feature type="domain" description="PLAT" evidence="2">
    <location>
        <begin position="30"/>
        <end position="144"/>
    </location>
</feature>
<sequence length="145" mass="15827">MKLAARAIVGFTAAGLAAMMGMSTAQAAAGNYHIEVRTCDVKDAGTDSRVEARVNGSTTSSGWILLDNPGDDRERGRTDVYDKTLSDLGTISSIDIYFANNDDSPHWCLEEITIRRPDGVTTIHPFHNWLTRVYPKTSPLRINAA</sequence>
<name>A0A7C9RRH8_9PSEU</name>
<evidence type="ECO:0000259" key="2">
    <source>
        <dbReference type="PROSITE" id="PS50095"/>
    </source>
</evidence>
<dbReference type="PANTHER" id="PTHR45901">
    <property type="entry name" value="PROTEIN CBG12474"/>
    <property type="match status" value="1"/>
</dbReference>
<accession>A0A7C9RRH8</accession>
<dbReference type="Gene3D" id="2.60.60.20">
    <property type="entry name" value="PLAT/LH2 domain"/>
    <property type="match status" value="1"/>
</dbReference>
<dbReference type="Proteomes" id="UP000481360">
    <property type="component" value="Unassembled WGS sequence"/>
</dbReference>
<dbReference type="RefSeq" id="WP_166046784.1">
    <property type="nucleotide sequence ID" value="NZ_JAAMPJ010000004.1"/>
</dbReference>
<evidence type="ECO:0000256" key="1">
    <source>
        <dbReference type="SAM" id="SignalP"/>
    </source>
</evidence>
<proteinExistence type="predicted"/>